<proteinExistence type="predicted"/>
<dbReference type="KEGG" id="vg:63209375"/>
<evidence type="ECO:0000313" key="2">
    <source>
        <dbReference type="Proteomes" id="UP000516064"/>
    </source>
</evidence>
<protein>
    <submittedName>
        <fullName evidence="1">Uncharacterized protein</fullName>
    </submittedName>
</protein>
<organism evidence="1 2">
    <name type="scientific">Mycobacterium phage CELFI</name>
    <dbReference type="NCBI Taxonomy" id="2769359"/>
    <lineage>
        <taxon>Viruses</taxon>
        <taxon>Duplodnaviria</taxon>
        <taxon>Heunggongvirae</taxon>
        <taxon>Uroviricota</taxon>
        <taxon>Caudoviricetes</taxon>
        <taxon>Vilmaviridae</taxon>
        <taxon>Lclasvirinae</taxon>
        <taxon>Faithunavirus</taxon>
        <taxon>Faithunavirus CELFI</taxon>
    </lineage>
</organism>
<name>A0A7G9V4D2_9CAUD</name>
<dbReference type="Proteomes" id="UP000516064">
    <property type="component" value="Segment"/>
</dbReference>
<dbReference type="EMBL" id="MT758688">
    <property type="protein sequence ID" value="QNO01138.1"/>
    <property type="molecule type" value="Genomic_DNA"/>
</dbReference>
<sequence>MAEMGTRCNVCGVKIDLSPTEEDYLTYCFDCFKELPDD</sequence>
<dbReference type="RefSeq" id="YP_010012826.1">
    <property type="nucleotide sequence ID" value="NC_053506.1"/>
</dbReference>
<evidence type="ECO:0000313" key="1">
    <source>
        <dbReference type="EMBL" id="QNO01138.1"/>
    </source>
</evidence>
<dbReference type="GeneID" id="63209375"/>
<accession>A0A7G9V4D2</accession>
<keyword evidence="2" id="KW-1185">Reference proteome</keyword>
<reference evidence="1 2" key="1">
    <citation type="submission" date="2020-07" db="EMBL/GenBank/DDBJ databases">
        <title>Tightening bonds in Latin-America through phage discovery.</title>
        <authorList>
            <person name="Payaslian F.P."/>
            <person name="Gradaschi V."/>
            <person name="Rondon Salazar L."/>
            <person name="Dieterle M.E."/>
            <person name="Urdaniz E."/>
            <person name="Di Paola M."/>
            <person name="Pena Carcamo J."/>
            <person name="Zon F."/>
            <person name="Allievi M.C."/>
            <person name="Sosa E."/>
            <person name="Fernandez Do Porto D."/>
            <person name="Loessner M.J."/>
            <person name="Sanchez Rivas C."/>
            <person name="Raya R."/>
            <person name="Reyes A."/>
            <person name="Piuri M."/>
        </authorList>
    </citation>
    <scope>NUCLEOTIDE SEQUENCE [LARGE SCALE GENOMIC DNA]</scope>
</reference>